<dbReference type="Proteomes" id="UP000092495">
    <property type="component" value="Chromosome"/>
</dbReference>
<organism evidence="3 4">
    <name type="scientific">Planococcus donghaensis</name>
    <dbReference type="NCBI Taxonomy" id="414778"/>
    <lineage>
        <taxon>Bacteria</taxon>
        <taxon>Bacillati</taxon>
        <taxon>Bacillota</taxon>
        <taxon>Bacilli</taxon>
        <taxon>Bacillales</taxon>
        <taxon>Caryophanaceae</taxon>
        <taxon>Planococcus</taxon>
    </lineage>
</organism>
<keyword evidence="4" id="KW-1185">Reference proteome</keyword>
<dbReference type="KEGG" id="pdg:BCM40_08405"/>
<feature type="transmembrane region" description="Helical" evidence="1">
    <location>
        <begin position="226"/>
        <end position="243"/>
    </location>
</feature>
<gene>
    <name evidence="3" type="ORF">BCM40_08405</name>
</gene>
<feature type="transmembrane region" description="Helical" evidence="1">
    <location>
        <begin position="181"/>
        <end position="205"/>
    </location>
</feature>
<feature type="transmembrane region" description="Helical" evidence="1">
    <location>
        <begin position="147"/>
        <end position="175"/>
    </location>
</feature>
<dbReference type="Pfam" id="PF13386">
    <property type="entry name" value="DsbD_2"/>
    <property type="match status" value="1"/>
</dbReference>
<sequence length="244" mass="26963">MYGFFSQMSNIMMQPFITLSNSFMSTPLLFAFLLGIVGAMAPCQFTGNIGAITLYGNKSLQKETAWSEVLYFSLGKITVFTGLGLLVWGLGSEFESQLTMYFPWFRKVVGPLFIVVGIFLLGFFKVKGTFTLLEVPKKFLRKGKMGSFLLGVSFSLGFCPTMFVLFFVTLMPVVLSTSYGMVLPSLFAIGTSVPLFIAIFLIWYFGAGGAVMKKGRKLGFYMQKGSGVILITLGVLDTITYWSI</sequence>
<keyword evidence="1" id="KW-1133">Transmembrane helix</keyword>
<dbReference type="InterPro" id="IPR039447">
    <property type="entry name" value="UreH-like_TM_dom"/>
</dbReference>
<protein>
    <submittedName>
        <fullName evidence="3">Cytochrome C biosynthesis protein</fullName>
    </submittedName>
</protein>
<name>A0A1C7EHQ4_9BACL</name>
<evidence type="ECO:0000259" key="2">
    <source>
        <dbReference type="Pfam" id="PF13386"/>
    </source>
</evidence>
<feature type="domain" description="Urease accessory protein UreH-like transmembrane" evidence="2">
    <location>
        <begin position="31"/>
        <end position="235"/>
    </location>
</feature>
<keyword evidence="1" id="KW-0472">Membrane</keyword>
<dbReference type="EMBL" id="CP016543">
    <property type="protein sequence ID" value="ANU23390.1"/>
    <property type="molecule type" value="Genomic_DNA"/>
</dbReference>
<accession>A0A1C7EHQ4</accession>
<feature type="transmembrane region" description="Helical" evidence="1">
    <location>
        <begin position="28"/>
        <end position="57"/>
    </location>
</feature>
<dbReference type="STRING" id="414778.BCM40_08405"/>
<reference evidence="3" key="1">
    <citation type="submission" date="2016-10" db="EMBL/GenBank/DDBJ databases">
        <authorList>
            <person name="See-Too W.S."/>
        </authorList>
    </citation>
    <scope>NUCLEOTIDE SEQUENCE</scope>
    <source>
        <strain evidence="3">DSM 22276</strain>
    </source>
</reference>
<keyword evidence="1" id="KW-0812">Transmembrane</keyword>
<dbReference type="AlphaFoldDB" id="A0A1C7EHQ4"/>
<dbReference type="OrthoDB" id="43562at2"/>
<feature type="transmembrane region" description="Helical" evidence="1">
    <location>
        <begin position="108"/>
        <end position="126"/>
    </location>
</feature>
<evidence type="ECO:0000313" key="4">
    <source>
        <dbReference type="Proteomes" id="UP000092495"/>
    </source>
</evidence>
<evidence type="ECO:0000256" key="1">
    <source>
        <dbReference type="SAM" id="Phobius"/>
    </source>
</evidence>
<feature type="transmembrane region" description="Helical" evidence="1">
    <location>
        <begin position="69"/>
        <end position="88"/>
    </location>
</feature>
<dbReference type="RefSeq" id="WP_065526426.1">
    <property type="nucleotide sequence ID" value="NZ_CP016543.2"/>
</dbReference>
<proteinExistence type="predicted"/>
<evidence type="ECO:0000313" key="3">
    <source>
        <dbReference type="EMBL" id="ANU23390.1"/>
    </source>
</evidence>